<dbReference type="RefSeq" id="WP_066198289.1">
    <property type="nucleotide sequence ID" value="NZ_JAMAUX010000002.1"/>
</dbReference>
<evidence type="ECO:0000313" key="4">
    <source>
        <dbReference type="Proteomes" id="UP000233343"/>
    </source>
</evidence>
<evidence type="ECO:0000256" key="1">
    <source>
        <dbReference type="SAM" id="SignalP"/>
    </source>
</evidence>
<dbReference type="EMBL" id="PISD01000068">
    <property type="protein sequence ID" value="PKG26382.1"/>
    <property type="molecule type" value="Genomic_DNA"/>
</dbReference>
<keyword evidence="1" id="KW-0732">Signal</keyword>
<sequence length="145" mass="16447">MKTGICLLLSSAFLSICLAGCLPREPFTIESNVNPIFESSSRLISIHISNLKADDTLIIDDKESLNTLQTIFSSVMKVEGIVNMTDPRYSLSVQYDDKKQHDFYLWIGEKDKTITLMKTDDTQTVYTVIIKETNQLIDMMESVIE</sequence>
<accession>A0A2N0ZA49</accession>
<name>A0A2N0ZA49_9BACI</name>
<feature type="domain" description="YhfM-like" evidence="2">
    <location>
        <begin position="46"/>
        <end position="142"/>
    </location>
</feature>
<dbReference type="AlphaFoldDB" id="A0A2N0ZA49"/>
<gene>
    <name evidence="3" type="ORF">CWS20_24070</name>
</gene>
<feature type="chain" id="PRO_5038928803" description="YhfM-like domain-containing protein" evidence="1">
    <location>
        <begin position="20"/>
        <end position="145"/>
    </location>
</feature>
<dbReference type="InterPro" id="IPR058780">
    <property type="entry name" value="YhfM-like_dom"/>
</dbReference>
<evidence type="ECO:0000259" key="2">
    <source>
        <dbReference type="Pfam" id="PF26353"/>
    </source>
</evidence>
<proteinExistence type="predicted"/>
<protein>
    <recommendedName>
        <fullName evidence="2">YhfM-like domain-containing protein</fullName>
    </recommendedName>
</protein>
<keyword evidence="4" id="KW-1185">Reference proteome</keyword>
<dbReference type="Pfam" id="PF26353">
    <property type="entry name" value="YhfM"/>
    <property type="match status" value="1"/>
</dbReference>
<dbReference type="Proteomes" id="UP000233343">
    <property type="component" value="Unassembled WGS sequence"/>
</dbReference>
<reference evidence="3 4" key="1">
    <citation type="journal article" date="2010" name="Int. J. Syst. Evol. Microbiol.">
        <title>Bacillus horneckiae sp. nov., isolated from a spacecraft-assembly clean room.</title>
        <authorList>
            <person name="Vaishampayan P."/>
            <person name="Probst A."/>
            <person name="Krishnamurthi S."/>
            <person name="Ghosh S."/>
            <person name="Osman S."/>
            <person name="McDowall A."/>
            <person name="Ruckmani A."/>
            <person name="Mayilraj S."/>
            <person name="Venkateswaran K."/>
        </authorList>
    </citation>
    <scope>NUCLEOTIDE SEQUENCE [LARGE SCALE GENOMIC DNA]</scope>
    <source>
        <strain evidence="4">1PO1SC</strain>
    </source>
</reference>
<comment type="caution">
    <text evidence="3">The sequence shown here is derived from an EMBL/GenBank/DDBJ whole genome shotgun (WGS) entry which is preliminary data.</text>
</comment>
<feature type="signal peptide" evidence="1">
    <location>
        <begin position="1"/>
        <end position="19"/>
    </location>
</feature>
<organism evidence="3 4">
    <name type="scientific">Cytobacillus horneckiae</name>
    <dbReference type="NCBI Taxonomy" id="549687"/>
    <lineage>
        <taxon>Bacteria</taxon>
        <taxon>Bacillati</taxon>
        <taxon>Bacillota</taxon>
        <taxon>Bacilli</taxon>
        <taxon>Bacillales</taxon>
        <taxon>Bacillaceae</taxon>
        <taxon>Cytobacillus</taxon>
    </lineage>
</organism>
<evidence type="ECO:0000313" key="3">
    <source>
        <dbReference type="EMBL" id="PKG26382.1"/>
    </source>
</evidence>